<evidence type="ECO:0000313" key="3">
    <source>
        <dbReference type="EMBL" id="KAG2482133.1"/>
    </source>
</evidence>
<name>A0A835XDR2_9CHLO</name>
<feature type="compositionally biased region" description="Pro residues" evidence="1">
    <location>
        <begin position="33"/>
        <end position="45"/>
    </location>
</feature>
<dbReference type="GO" id="GO:0009507">
    <property type="term" value="C:chloroplast"/>
    <property type="evidence" value="ECO:0007669"/>
    <property type="project" value="TreeGrafter"/>
</dbReference>
<dbReference type="PANTHER" id="PTHR36365:SF1">
    <property type="entry name" value="OS05G0500400 PROTEIN"/>
    <property type="match status" value="1"/>
</dbReference>
<dbReference type="Pfam" id="PF09353">
    <property type="entry name" value="DUF1995"/>
    <property type="match status" value="1"/>
</dbReference>
<dbReference type="InterPro" id="IPR018962">
    <property type="entry name" value="DUF1995"/>
</dbReference>
<evidence type="ECO:0000256" key="1">
    <source>
        <dbReference type="SAM" id="MobiDB-lite"/>
    </source>
</evidence>
<feature type="domain" description="DUF1995" evidence="2">
    <location>
        <begin position="78"/>
        <end position="326"/>
    </location>
</feature>
<comment type="caution">
    <text evidence="3">The sequence shown here is derived from an EMBL/GenBank/DDBJ whole genome shotgun (WGS) entry which is preliminary data.</text>
</comment>
<gene>
    <name evidence="3" type="ORF">HYH03_018919</name>
</gene>
<accession>A0A835XDR2</accession>
<proteinExistence type="predicted"/>
<dbReference type="AlphaFoldDB" id="A0A835XDR2"/>
<dbReference type="Proteomes" id="UP000612055">
    <property type="component" value="Unassembled WGS sequence"/>
</dbReference>
<keyword evidence="4" id="KW-1185">Reference proteome</keyword>
<feature type="region of interest" description="Disordered" evidence="1">
    <location>
        <begin position="1"/>
        <end position="76"/>
    </location>
</feature>
<organism evidence="3 4">
    <name type="scientific">Edaphochlamys debaryana</name>
    <dbReference type="NCBI Taxonomy" id="47281"/>
    <lineage>
        <taxon>Eukaryota</taxon>
        <taxon>Viridiplantae</taxon>
        <taxon>Chlorophyta</taxon>
        <taxon>core chlorophytes</taxon>
        <taxon>Chlorophyceae</taxon>
        <taxon>CS clade</taxon>
        <taxon>Chlamydomonadales</taxon>
        <taxon>Chlamydomonadales incertae sedis</taxon>
        <taxon>Edaphochlamys</taxon>
    </lineage>
</organism>
<feature type="compositionally biased region" description="Low complexity" evidence="1">
    <location>
        <begin position="46"/>
        <end position="61"/>
    </location>
</feature>
<dbReference type="OrthoDB" id="515480at2759"/>
<reference evidence="3" key="1">
    <citation type="journal article" date="2020" name="bioRxiv">
        <title>Comparative genomics of Chlamydomonas.</title>
        <authorList>
            <person name="Craig R.J."/>
            <person name="Hasan A.R."/>
            <person name="Ness R.W."/>
            <person name="Keightley P.D."/>
        </authorList>
    </citation>
    <scope>NUCLEOTIDE SEQUENCE</scope>
    <source>
        <strain evidence="3">CCAP 11/70</strain>
    </source>
</reference>
<protein>
    <recommendedName>
        <fullName evidence="2">DUF1995 domain-containing protein</fullName>
    </recommendedName>
</protein>
<evidence type="ECO:0000313" key="4">
    <source>
        <dbReference type="Proteomes" id="UP000612055"/>
    </source>
</evidence>
<evidence type="ECO:0000259" key="2">
    <source>
        <dbReference type="Pfam" id="PF09353"/>
    </source>
</evidence>
<dbReference type="PANTHER" id="PTHR36365">
    <property type="entry name" value="OS05G0500400 PROTEIN"/>
    <property type="match status" value="1"/>
</dbReference>
<sequence>MKLVHHAPFSSSSAPRPGSERRCAAPARVPIVPAIPCPSPSPSPSPAAASPAARLRAAAAPPAAPSGGGGRPTVVPLPASQQEAVDAAAGCLVPALTPLLAATKPAKTAKGFSNASRPSASNRFGLEIPLADASPAASLALTGSVLAAVQAGLKGRGGAAAAAGAPGNWTVVHAREDVAAAARTRAAASGAAGTVLGLRAACQAPALGGLLLLVEPGLADVALMEQLLDEVWAGPAAVVLNPEWAQQGKQVPPEYAAVVGSVDVVYAFLPCAIQGLIGTKEGAVLRTAEGGAKGGKGAPWRILLQEKDQFMQVGAMTRRPTPSDLELAFLNASAAASPLTKAAKFVKGLVPGDKKKK</sequence>
<dbReference type="EMBL" id="JAEHOE010000258">
    <property type="protein sequence ID" value="KAG2482133.1"/>
    <property type="molecule type" value="Genomic_DNA"/>
</dbReference>